<evidence type="ECO:0000313" key="24">
    <source>
        <dbReference type="Proteomes" id="UP000298030"/>
    </source>
</evidence>
<dbReference type="SUPFAM" id="SSF50022">
    <property type="entry name" value="ISP domain"/>
    <property type="match status" value="1"/>
</dbReference>
<evidence type="ECO:0000256" key="5">
    <source>
        <dbReference type="ARBA" id="ARBA00010429"/>
    </source>
</evidence>
<feature type="region of interest" description="Disordered" evidence="21">
    <location>
        <begin position="452"/>
        <end position="481"/>
    </location>
</feature>
<comment type="cofactor">
    <cofactor evidence="3">
        <name>FAD</name>
        <dbReference type="ChEBI" id="CHEBI:57692"/>
    </cofactor>
</comment>
<dbReference type="InterPro" id="IPR052034">
    <property type="entry name" value="NasD-like"/>
</dbReference>
<dbReference type="PANTHER" id="PTHR43809">
    <property type="entry name" value="NITRITE REDUCTASE (NADH) LARGE SUBUNIT"/>
    <property type="match status" value="1"/>
</dbReference>
<dbReference type="GO" id="GO:0046872">
    <property type="term" value="F:metal ion binding"/>
    <property type="evidence" value="ECO:0007669"/>
    <property type="project" value="UniProtKB-KW"/>
</dbReference>
<comment type="similarity">
    <text evidence="5">Belongs to the nitrite and sulfite reductase 4Fe-4S domain family.</text>
</comment>
<keyword evidence="6" id="KW-0004">4Fe-4S</keyword>
<dbReference type="STRING" id="71717.A0A4Y7T3F6"/>
<feature type="region of interest" description="Disordered" evidence="21">
    <location>
        <begin position="1"/>
        <end position="32"/>
    </location>
</feature>
<dbReference type="Gene3D" id="3.50.50.60">
    <property type="entry name" value="FAD/NAD(P)-binding domain"/>
    <property type="match status" value="2"/>
</dbReference>
<comment type="catalytic activity">
    <reaction evidence="17">
        <text>NH4(+) + 3 NAD(+) + 2 H2O = nitrite + 3 NADH + 5 H(+)</text>
        <dbReference type="Rhea" id="RHEA:24628"/>
        <dbReference type="ChEBI" id="CHEBI:15377"/>
        <dbReference type="ChEBI" id="CHEBI:15378"/>
        <dbReference type="ChEBI" id="CHEBI:16301"/>
        <dbReference type="ChEBI" id="CHEBI:28938"/>
        <dbReference type="ChEBI" id="CHEBI:57540"/>
        <dbReference type="ChEBI" id="CHEBI:57945"/>
        <dbReference type="EC" id="1.7.1.4"/>
    </reaction>
</comment>
<dbReference type="OrthoDB" id="432169at2759"/>
<dbReference type="GO" id="GO:0051539">
    <property type="term" value="F:4 iron, 4 sulfur cluster binding"/>
    <property type="evidence" value="ECO:0007669"/>
    <property type="project" value="UniProtKB-KW"/>
</dbReference>
<gene>
    <name evidence="23" type="ORF">FA13DRAFT_1735523</name>
</gene>
<keyword evidence="7" id="KW-0349">Heme</keyword>
<keyword evidence="8" id="KW-0285">Flavoprotein</keyword>
<dbReference type="Gene3D" id="1.10.10.1100">
    <property type="entry name" value="BFD-like [2Fe-2S]-binding domain"/>
    <property type="match status" value="1"/>
</dbReference>
<keyword evidence="13" id="KW-0408">Iron</keyword>
<dbReference type="InterPro" id="IPR006066">
    <property type="entry name" value="NO2/SO3_Rdtase_FeS/sirohaem_BS"/>
</dbReference>
<evidence type="ECO:0000256" key="10">
    <source>
        <dbReference type="ARBA" id="ARBA00022723"/>
    </source>
</evidence>
<dbReference type="InterPro" id="IPR017941">
    <property type="entry name" value="Rieske_2Fe-2S"/>
</dbReference>
<keyword evidence="10" id="KW-0479">Metal-binding</keyword>
<dbReference type="EMBL" id="QPFP01000031">
    <property type="protein sequence ID" value="TEB28697.1"/>
    <property type="molecule type" value="Genomic_DNA"/>
</dbReference>
<sequence>MGNNFSRKKRARKASVVTPPVAIPQPPEPSPMPALLLENANSASSEVSTPVEGIREGPDGRQIIFVVGLGMVGIAFIEKMLSLDEKNKYFLITCGEEKHFAYNRVGLTEYFEHRNVESLYLNPPSWYAQHEPHRLSYHLQETVVSISPERHIVHTDQNRAFHYDKCIIATGSRAEVPPYTSLEQAQKTKGVFVYRNISDLDSIIAYAEAPEIKHAVVVGGGLLGLEAAKAAFDLPSISDVSIVNRQGFPLSRQLDAEAGEMVLHKIEAMGVQVLTHCSPTRQLTRVVDGCEVFCGFELQDGKVHEADLVIYAIGIRPRDDVARTSGIDCHARGGIIVGDDLSTSAEDVYAIGECASWRENSYGLIGPGIEMADILSFNLTQTAGHAPRAMNAPDLSTKLKLMGIDVASFGDFFADNRHPKGRTQNVTVSDVVHTNDSAKQNGSAQLEIAFEEEGKKPPAGGATKVPDGEKATAKRSKRGGATGQPVNCLVYRDPFSATYKKYIFTEDGKYLLGGMMVGDVSDFVKLVAIVKKKKALDVPPSQFIVGDKKGNDDGGDLDDDAQVCSCHNVLKGDIVKCVQSGDCSTIPELKTKTKVGTGCGGCMPLVTSLFNAEMKKAGRTLETSICPHFKMSRTDLFNVIKVKQLKTLPEVMAEVGVNKDSLGCELCKPAIGSILSSLYNEHVMRPLHHQNQDTNDKFMANIQRNGTFSVVPRIAAGEISPDGLIVIGQVAKKYGLYTKSGHAYGKSLRTVKSCVGSTWCRYGVGDSVGLAVQLENRYRGVRSPHKFKGGVSGCVRECAEAQSKDFGLIATDKGWNIFVGGNGGANPRHAELFAKDVPPSKVVRILDRFLAYYIMTADKLERTARWVEKMDGGIEKLRRVILDDELGICKDLDALMDNLINTYEDEWAAAIKDPSKRRQFKQFINTDERLPSSEMITERGQRRPADWAKSYPPIKLSSDQVTTPKAEWTWFNVAKKSDLVVSGEGTSSAAIKYGDTQLAVYHVPRRGYYATQQMCPHKRAFVLDHGIIGDTVDGKPYVSCPLHKRNFALSDGECLNDGEYQIMSFEARESPEDPEQVQVLLPPASELDAHLGTDKWLIRQAESEALGLNAATQVSILGPRGEFLEGSAPSNCGGGDGCGDRKLSW</sequence>
<feature type="compositionally biased region" description="Pro residues" evidence="21">
    <location>
        <begin position="21"/>
        <end position="32"/>
    </location>
</feature>
<organism evidence="23 24">
    <name type="scientific">Coprinellus micaceus</name>
    <name type="common">Glistening ink-cap mushroom</name>
    <name type="synonym">Coprinus micaceus</name>
    <dbReference type="NCBI Taxonomy" id="71717"/>
    <lineage>
        <taxon>Eukaryota</taxon>
        <taxon>Fungi</taxon>
        <taxon>Dikarya</taxon>
        <taxon>Basidiomycota</taxon>
        <taxon>Agaricomycotina</taxon>
        <taxon>Agaricomycetes</taxon>
        <taxon>Agaricomycetidae</taxon>
        <taxon>Agaricales</taxon>
        <taxon>Agaricineae</taxon>
        <taxon>Psathyrellaceae</taxon>
        <taxon>Coprinellus</taxon>
    </lineage>
</organism>
<evidence type="ECO:0000256" key="4">
    <source>
        <dbReference type="ARBA" id="ARBA00005096"/>
    </source>
</evidence>
<dbReference type="SUPFAM" id="SSF55124">
    <property type="entry name" value="Nitrite/Sulfite reductase N-terminal domain-like"/>
    <property type="match status" value="1"/>
</dbReference>
<evidence type="ECO:0000256" key="18">
    <source>
        <dbReference type="ARBA" id="ARBA00051413"/>
    </source>
</evidence>
<dbReference type="AlphaFoldDB" id="A0A4Y7T3F6"/>
<comment type="cofactor">
    <cofactor evidence="16">
        <name>[2Fe-2S] cluster</name>
        <dbReference type="ChEBI" id="CHEBI:190135"/>
    </cofactor>
</comment>
<evidence type="ECO:0000256" key="21">
    <source>
        <dbReference type="SAM" id="MobiDB-lite"/>
    </source>
</evidence>
<dbReference type="PRINTS" id="PR00397">
    <property type="entry name" value="SIROHAEM"/>
</dbReference>
<evidence type="ECO:0000256" key="20">
    <source>
        <dbReference type="ARBA" id="ARBA00070300"/>
    </source>
</evidence>
<dbReference type="InterPro" id="IPR023753">
    <property type="entry name" value="FAD/NAD-binding_dom"/>
</dbReference>
<dbReference type="InterPro" id="IPR036922">
    <property type="entry name" value="Rieske_2Fe-2S_sf"/>
</dbReference>
<evidence type="ECO:0000256" key="14">
    <source>
        <dbReference type="ARBA" id="ARBA00023014"/>
    </source>
</evidence>
<protein>
    <recommendedName>
        <fullName evidence="20">Nitrite reductase [NAD(P)H]</fullName>
        <ecNumber evidence="19">1.7.1.4</ecNumber>
    </recommendedName>
</protein>
<dbReference type="Pfam" id="PF13806">
    <property type="entry name" value="Rieske_2"/>
    <property type="match status" value="1"/>
</dbReference>
<dbReference type="CDD" id="cd19944">
    <property type="entry name" value="NirB_Fer2_BFD-like_2"/>
    <property type="match status" value="1"/>
</dbReference>
<keyword evidence="11" id="KW-0274">FAD</keyword>
<dbReference type="InterPro" id="IPR006067">
    <property type="entry name" value="NO2/SO3_Rdtase_4Fe4S_dom"/>
</dbReference>
<evidence type="ECO:0000256" key="2">
    <source>
        <dbReference type="ARBA" id="ARBA00001966"/>
    </source>
</evidence>
<evidence type="ECO:0000256" key="7">
    <source>
        <dbReference type="ARBA" id="ARBA00022617"/>
    </source>
</evidence>
<dbReference type="SUPFAM" id="SSF56014">
    <property type="entry name" value="Nitrite and sulphite reductase 4Fe-4S domain-like"/>
    <property type="match status" value="1"/>
</dbReference>
<evidence type="ECO:0000256" key="19">
    <source>
        <dbReference type="ARBA" id="ARBA00066907"/>
    </source>
</evidence>
<evidence type="ECO:0000259" key="22">
    <source>
        <dbReference type="PROSITE" id="PS51296"/>
    </source>
</evidence>
<dbReference type="PROSITE" id="PS00365">
    <property type="entry name" value="NIR_SIR"/>
    <property type="match status" value="1"/>
</dbReference>
<dbReference type="GO" id="GO:0042128">
    <property type="term" value="P:nitrate assimilation"/>
    <property type="evidence" value="ECO:0007669"/>
    <property type="project" value="UniProtKB-KW"/>
</dbReference>
<proteinExistence type="inferred from homology"/>
<dbReference type="GO" id="GO:0015980">
    <property type="term" value="P:energy derivation by oxidation of organic compounds"/>
    <property type="evidence" value="ECO:0007669"/>
    <property type="project" value="UniProtKB-ARBA"/>
</dbReference>
<evidence type="ECO:0000256" key="6">
    <source>
        <dbReference type="ARBA" id="ARBA00022485"/>
    </source>
</evidence>
<dbReference type="PRINTS" id="PR00368">
    <property type="entry name" value="FADPNR"/>
</dbReference>
<evidence type="ECO:0000256" key="8">
    <source>
        <dbReference type="ARBA" id="ARBA00022630"/>
    </source>
</evidence>
<keyword evidence="14" id="KW-0411">Iron-sulfur</keyword>
<dbReference type="InterPro" id="IPR045854">
    <property type="entry name" value="NO2/SO3_Rdtase_4Fe4S_sf"/>
</dbReference>
<evidence type="ECO:0000256" key="12">
    <source>
        <dbReference type="ARBA" id="ARBA00023002"/>
    </source>
</evidence>
<comment type="catalytic activity">
    <reaction evidence="18">
        <text>NH4(+) + 3 NADP(+) + 2 H2O = nitrite + 3 NADPH + 5 H(+)</text>
        <dbReference type="Rhea" id="RHEA:24632"/>
        <dbReference type="ChEBI" id="CHEBI:15377"/>
        <dbReference type="ChEBI" id="CHEBI:15378"/>
        <dbReference type="ChEBI" id="CHEBI:16301"/>
        <dbReference type="ChEBI" id="CHEBI:28938"/>
        <dbReference type="ChEBI" id="CHEBI:57783"/>
        <dbReference type="ChEBI" id="CHEBI:58349"/>
        <dbReference type="EC" id="1.7.1.4"/>
    </reaction>
</comment>
<dbReference type="InterPro" id="IPR012748">
    <property type="entry name" value="Rieske-like_NirD"/>
</dbReference>
<dbReference type="FunFam" id="1.10.10.1100:FF:000002">
    <property type="entry name" value="Nitrite reductase large subunit"/>
    <property type="match status" value="1"/>
</dbReference>
<dbReference type="GO" id="GO:0020037">
    <property type="term" value="F:heme binding"/>
    <property type="evidence" value="ECO:0007669"/>
    <property type="project" value="InterPro"/>
</dbReference>
<evidence type="ECO:0000256" key="3">
    <source>
        <dbReference type="ARBA" id="ARBA00001974"/>
    </source>
</evidence>
<dbReference type="NCBIfam" id="TIGR02378">
    <property type="entry name" value="nirD_assim_sml"/>
    <property type="match status" value="1"/>
</dbReference>
<dbReference type="Pfam" id="PF01077">
    <property type="entry name" value="NIR_SIR"/>
    <property type="match status" value="1"/>
</dbReference>
<evidence type="ECO:0000313" key="23">
    <source>
        <dbReference type="EMBL" id="TEB28697.1"/>
    </source>
</evidence>
<dbReference type="Proteomes" id="UP000298030">
    <property type="component" value="Unassembled WGS sequence"/>
</dbReference>
<keyword evidence="24" id="KW-1185">Reference proteome</keyword>
<reference evidence="23 24" key="1">
    <citation type="journal article" date="2019" name="Nat. Ecol. Evol.">
        <title>Megaphylogeny resolves global patterns of mushroom evolution.</title>
        <authorList>
            <person name="Varga T."/>
            <person name="Krizsan K."/>
            <person name="Foldi C."/>
            <person name="Dima B."/>
            <person name="Sanchez-Garcia M."/>
            <person name="Sanchez-Ramirez S."/>
            <person name="Szollosi G.J."/>
            <person name="Szarkandi J.G."/>
            <person name="Papp V."/>
            <person name="Albert L."/>
            <person name="Andreopoulos W."/>
            <person name="Angelini C."/>
            <person name="Antonin V."/>
            <person name="Barry K.W."/>
            <person name="Bougher N.L."/>
            <person name="Buchanan P."/>
            <person name="Buyck B."/>
            <person name="Bense V."/>
            <person name="Catcheside P."/>
            <person name="Chovatia M."/>
            <person name="Cooper J."/>
            <person name="Damon W."/>
            <person name="Desjardin D."/>
            <person name="Finy P."/>
            <person name="Geml J."/>
            <person name="Haridas S."/>
            <person name="Hughes K."/>
            <person name="Justo A."/>
            <person name="Karasinski D."/>
            <person name="Kautmanova I."/>
            <person name="Kiss B."/>
            <person name="Kocsube S."/>
            <person name="Kotiranta H."/>
            <person name="LaButti K.M."/>
            <person name="Lechner B.E."/>
            <person name="Liimatainen K."/>
            <person name="Lipzen A."/>
            <person name="Lukacs Z."/>
            <person name="Mihaltcheva S."/>
            <person name="Morgado L.N."/>
            <person name="Niskanen T."/>
            <person name="Noordeloos M.E."/>
            <person name="Ohm R.A."/>
            <person name="Ortiz-Santana B."/>
            <person name="Ovrebo C."/>
            <person name="Racz N."/>
            <person name="Riley R."/>
            <person name="Savchenko A."/>
            <person name="Shiryaev A."/>
            <person name="Soop K."/>
            <person name="Spirin V."/>
            <person name="Szebenyi C."/>
            <person name="Tomsovsky M."/>
            <person name="Tulloss R.E."/>
            <person name="Uehling J."/>
            <person name="Grigoriev I.V."/>
            <person name="Vagvolgyi C."/>
            <person name="Papp T."/>
            <person name="Martin F.M."/>
            <person name="Miettinen O."/>
            <person name="Hibbett D.S."/>
            <person name="Nagy L.G."/>
        </authorList>
    </citation>
    <scope>NUCLEOTIDE SEQUENCE [LARGE SCALE GENOMIC DNA]</scope>
    <source>
        <strain evidence="23 24">FP101781</strain>
    </source>
</reference>
<evidence type="ECO:0000256" key="9">
    <source>
        <dbReference type="ARBA" id="ARBA00022714"/>
    </source>
</evidence>
<dbReference type="PROSITE" id="PS51296">
    <property type="entry name" value="RIESKE"/>
    <property type="match status" value="1"/>
</dbReference>
<evidence type="ECO:0000256" key="1">
    <source>
        <dbReference type="ARBA" id="ARBA00001929"/>
    </source>
</evidence>
<feature type="domain" description="Rieske" evidence="22">
    <location>
        <begin position="971"/>
        <end position="1076"/>
    </location>
</feature>
<dbReference type="EC" id="1.7.1.4" evidence="19"/>
<feature type="compositionally biased region" description="Basic residues" evidence="21">
    <location>
        <begin position="1"/>
        <end position="13"/>
    </location>
</feature>
<dbReference type="Gene3D" id="2.102.10.10">
    <property type="entry name" value="Rieske [2Fe-2S] iron-sulphur domain"/>
    <property type="match status" value="1"/>
</dbReference>
<dbReference type="Gene3D" id="3.30.413.10">
    <property type="entry name" value="Sulfite Reductase Hemoprotein, domain 1"/>
    <property type="match status" value="1"/>
</dbReference>
<dbReference type="PANTHER" id="PTHR43809:SF1">
    <property type="entry name" value="NITRITE REDUCTASE (NADH) LARGE SUBUNIT"/>
    <property type="match status" value="1"/>
</dbReference>
<dbReference type="Pfam" id="PF07992">
    <property type="entry name" value="Pyr_redox_2"/>
    <property type="match status" value="1"/>
</dbReference>
<evidence type="ECO:0000256" key="15">
    <source>
        <dbReference type="ARBA" id="ARBA00023063"/>
    </source>
</evidence>
<dbReference type="InterPro" id="IPR041854">
    <property type="entry name" value="BFD-like_2Fe2S-bd_dom_sf"/>
</dbReference>
<evidence type="ECO:0000256" key="17">
    <source>
        <dbReference type="ARBA" id="ARBA00050114"/>
    </source>
</evidence>
<comment type="cofactor">
    <cofactor evidence="2">
        <name>[4Fe-4S] cluster</name>
        <dbReference type="ChEBI" id="CHEBI:49883"/>
    </cofactor>
</comment>
<keyword evidence="15" id="KW-0534">Nitrate assimilation</keyword>
<dbReference type="GO" id="GO:0008942">
    <property type="term" value="F:nitrite reductase [NAD(P)H] activity"/>
    <property type="evidence" value="ECO:0007669"/>
    <property type="project" value="UniProtKB-EC"/>
</dbReference>
<dbReference type="FunFam" id="3.30.413.10:FF:000007">
    <property type="entry name" value="Nitrite reductase [NAD(P)H] large subunit"/>
    <property type="match status" value="1"/>
</dbReference>
<evidence type="ECO:0000256" key="13">
    <source>
        <dbReference type="ARBA" id="ARBA00023004"/>
    </source>
</evidence>
<comment type="pathway">
    <text evidence="4">Nitrogen metabolism; nitrate reduction (assimilation).</text>
</comment>
<dbReference type="GO" id="GO:0051537">
    <property type="term" value="F:2 iron, 2 sulfur cluster binding"/>
    <property type="evidence" value="ECO:0007669"/>
    <property type="project" value="UniProtKB-KW"/>
</dbReference>
<dbReference type="Pfam" id="PF04324">
    <property type="entry name" value="Fer2_BFD"/>
    <property type="match status" value="1"/>
</dbReference>
<dbReference type="InterPro" id="IPR007419">
    <property type="entry name" value="BFD-like_2Fe2S-bd_dom"/>
</dbReference>
<evidence type="ECO:0000256" key="11">
    <source>
        <dbReference type="ARBA" id="ARBA00022827"/>
    </source>
</evidence>
<dbReference type="SUPFAM" id="SSF51905">
    <property type="entry name" value="FAD/NAD(P)-binding domain"/>
    <property type="match status" value="2"/>
</dbReference>
<keyword evidence="9" id="KW-0001">2Fe-2S</keyword>
<keyword evidence="12" id="KW-0560">Oxidoreductase</keyword>
<dbReference type="InterPro" id="IPR036188">
    <property type="entry name" value="FAD/NAD-bd_sf"/>
</dbReference>
<evidence type="ECO:0000256" key="16">
    <source>
        <dbReference type="ARBA" id="ARBA00034078"/>
    </source>
</evidence>
<accession>A0A4Y7T3F6</accession>
<comment type="cofactor">
    <cofactor evidence="1">
        <name>siroheme</name>
        <dbReference type="ChEBI" id="CHEBI:60052"/>
    </cofactor>
</comment>
<dbReference type="InterPro" id="IPR036136">
    <property type="entry name" value="Nit/Sulf_reduc_fer-like_dom_sf"/>
</dbReference>
<name>A0A4Y7T3F6_COPMI</name>
<dbReference type="CDD" id="cd03529">
    <property type="entry name" value="Rieske_NirD"/>
    <property type="match status" value="1"/>
</dbReference>
<comment type="caution">
    <text evidence="23">The sequence shown here is derived from an EMBL/GenBank/DDBJ whole genome shotgun (WGS) entry which is preliminary data.</text>
</comment>